<accession>A0A2P1P902</accession>
<dbReference type="SMART" id="SM00967">
    <property type="entry name" value="SpoU_sub_bind"/>
    <property type="match status" value="1"/>
</dbReference>
<dbReference type="RefSeq" id="WP_106874584.1">
    <property type="nucleotide sequence ID" value="NZ_CP027845.1"/>
</dbReference>
<dbReference type="Pfam" id="PF00588">
    <property type="entry name" value="SpoU_methylase"/>
    <property type="match status" value="1"/>
</dbReference>
<dbReference type="CDD" id="cd18103">
    <property type="entry name" value="SpoU-like_RlmB"/>
    <property type="match status" value="1"/>
</dbReference>
<name>A0A2P1P902_9RICK</name>
<dbReference type="InterPro" id="IPR029064">
    <property type="entry name" value="Ribosomal_eL30-like_sf"/>
</dbReference>
<feature type="domain" description="RNA 2-O ribose methyltransferase substrate binding" evidence="3">
    <location>
        <begin position="10"/>
        <end position="83"/>
    </location>
</feature>
<dbReference type="Proteomes" id="UP000241762">
    <property type="component" value="Chromosome"/>
</dbReference>
<dbReference type="InterPro" id="IPR013123">
    <property type="entry name" value="SpoU_subst-bd"/>
</dbReference>
<dbReference type="PANTHER" id="PTHR46429:SF1">
    <property type="entry name" value="23S RRNA (GUANOSINE-2'-O-)-METHYLTRANSFERASE RLMB"/>
    <property type="match status" value="1"/>
</dbReference>
<dbReference type="SUPFAM" id="SSF55315">
    <property type="entry name" value="L30e-like"/>
    <property type="match status" value="1"/>
</dbReference>
<sequence>MKKSQSNSYILYGKHACLAALQNNRRQILKIFASNEIFNDPLFNKHIAKGNYKILPKPEIDKLFPIHTAHQGVALQVLPITNRDLTSALNQKRVAILDQITDPQNLGAILRSAAAFGVKNIIVPQDNAAKENANLAKIASGALETVGITEVVNLAQTIKKLKDAGFWIIGLDHNAKTLIQDYPAPEKLAIVLGNENSGIRPLVKKQCDLLVKIPMQPTTLLDSLNVSTAAAIAFYEMFK</sequence>
<dbReference type="KEGG" id="ptc:phytr_8030"/>
<dbReference type="InterPro" id="IPR004441">
    <property type="entry name" value="rRNA_MeTrfase_TrmH"/>
</dbReference>
<dbReference type="GO" id="GO:0006396">
    <property type="term" value="P:RNA processing"/>
    <property type="evidence" value="ECO:0007669"/>
    <property type="project" value="InterPro"/>
</dbReference>
<dbReference type="InterPro" id="IPR029028">
    <property type="entry name" value="Alpha/beta_knot_MTases"/>
</dbReference>
<dbReference type="PANTHER" id="PTHR46429">
    <property type="entry name" value="23S RRNA (GUANOSINE-2'-O-)-METHYLTRANSFERASE RLMB"/>
    <property type="match status" value="1"/>
</dbReference>
<dbReference type="AlphaFoldDB" id="A0A2P1P902"/>
<dbReference type="GO" id="GO:0008173">
    <property type="term" value="F:RNA methyltransferase activity"/>
    <property type="evidence" value="ECO:0007669"/>
    <property type="project" value="InterPro"/>
</dbReference>
<evidence type="ECO:0000256" key="2">
    <source>
        <dbReference type="ARBA" id="ARBA00022679"/>
    </source>
</evidence>
<dbReference type="InterPro" id="IPR001537">
    <property type="entry name" value="SpoU_MeTrfase"/>
</dbReference>
<dbReference type="Gene3D" id="3.40.1280.10">
    <property type="match status" value="1"/>
</dbReference>
<keyword evidence="5" id="KW-1185">Reference proteome</keyword>
<reference evidence="4 5" key="1">
    <citation type="submission" date="2018-03" db="EMBL/GenBank/DDBJ databases">
        <title>A gene transfer event suggests a long-term partnership between eustigmatophyte algae and a novel lineage of endosymbiotic bacteria.</title>
        <authorList>
            <person name="Yurchenko T."/>
            <person name="Sevcikova T."/>
            <person name="Pribyl P."/>
            <person name="El Karkouri K."/>
            <person name="Klimes V."/>
            <person name="Amaral R."/>
            <person name="Zbrankova V."/>
            <person name="Kim E."/>
            <person name="Raoult D."/>
            <person name="Santos L.M.A."/>
            <person name="Elias M."/>
        </authorList>
    </citation>
    <scope>NUCLEOTIDE SEQUENCE [LARGE SCALE GENOMIC DNA]</scope>
    <source>
        <strain evidence="4">CCALA 838</strain>
    </source>
</reference>
<evidence type="ECO:0000259" key="3">
    <source>
        <dbReference type="SMART" id="SM00967"/>
    </source>
</evidence>
<dbReference type="GO" id="GO:0003723">
    <property type="term" value="F:RNA binding"/>
    <property type="evidence" value="ECO:0007669"/>
    <property type="project" value="InterPro"/>
</dbReference>
<dbReference type="EMBL" id="CP027845">
    <property type="protein sequence ID" value="AVP87737.1"/>
    <property type="molecule type" value="Genomic_DNA"/>
</dbReference>
<protein>
    <submittedName>
        <fullName evidence="4">tRNA/rRNA methyltransferase, TrmH family</fullName>
    </submittedName>
</protein>
<evidence type="ECO:0000313" key="4">
    <source>
        <dbReference type="EMBL" id="AVP87737.1"/>
    </source>
</evidence>
<dbReference type="Gene3D" id="3.30.1330.30">
    <property type="match status" value="1"/>
</dbReference>
<dbReference type="OrthoDB" id="9785673at2"/>
<proteinExistence type="predicted"/>
<organism evidence="4 5">
    <name type="scientific">Candidatus Phycorickettsia trachydisci</name>
    <dbReference type="NCBI Taxonomy" id="2115978"/>
    <lineage>
        <taxon>Bacteria</taxon>
        <taxon>Pseudomonadati</taxon>
        <taxon>Pseudomonadota</taxon>
        <taxon>Alphaproteobacteria</taxon>
        <taxon>Rickettsiales</taxon>
        <taxon>Rickettsiaceae</taxon>
        <taxon>Candidatus Phycorickettsia</taxon>
    </lineage>
</organism>
<dbReference type="GO" id="GO:0032259">
    <property type="term" value="P:methylation"/>
    <property type="evidence" value="ECO:0007669"/>
    <property type="project" value="UniProtKB-KW"/>
</dbReference>
<dbReference type="InterPro" id="IPR029026">
    <property type="entry name" value="tRNA_m1G_MTases_N"/>
</dbReference>
<dbReference type="NCBIfam" id="TIGR00186">
    <property type="entry name" value="rRNA_methyl_3"/>
    <property type="match status" value="1"/>
</dbReference>
<dbReference type="SUPFAM" id="SSF75217">
    <property type="entry name" value="alpha/beta knot"/>
    <property type="match status" value="1"/>
</dbReference>
<evidence type="ECO:0000256" key="1">
    <source>
        <dbReference type="ARBA" id="ARBA00022603"/>
    </source>
</evidence>
<keyword evidence="2 4" id="KW-0808">Transferase</keyword>
<evidence type="ECO:0000313" key="5">
    <source>
        <dbReference type="Proteomes" id="UP000241762"/>
    </source>
</evidence>
<keyword evidence="1 4" id="KW-0489">Methyltransferase</keyword>
<gene>
    <name evidence="4" type="ORF">phytr_8030</name>
</gene>
<dbReference type="GO" id="GO:0005829">
    <property type="term" value="C:cytosol"/>
    <property type="evidence" value="ECO:0007669"/>
    <property type="project" value="TreeGrafter"/>
</dbReference>
<dbReference type="Pfam" id="PF08032">
    <property type="entry name" value="SpoU_sub_bind"/>
    <property type="match status" value="1"/>
</dbReference>